<protein>
    <recommendedName>
        <fullName evidence="1">PB1 domain-containing protein</fullName>
    </recommendedName>
</protein>
<evidence type="ECO:0000313" key="3">
    <source>
        <dbReference type="Proteomes" id="UP000326396"/>
    </source>
</evidence>
<dbReference type="Pfam" id="PF00564">
    <property type="entry name" value="PB1"/>
    <property type="match status" value="1"/>
</dbReference>
<name>A0A5N6MNL8_9ASTR</name>
<dbReference type="AlphaFoldDB" id="A0A5N6MNL8"/>
<dbReference type="InterPro" id="IPR045012">
    <property type="entry name" value="NLP"/>
</dbReference>
<dbReference type="SUPFAM" id="SSF54277">
    <property type="entry name" value="CAD &amp; PB1 domains"/>
    <property type="match status" value="1"/>
</dbReference>
<dbReference type="GO" id="GO:0003700">
    <property type="term" value="F:DNA-binding transcription factor activity"/>
    <property type="evidence" value="ECO:0007669"/>
    <property type="project" value="InterPro"/>
</dbReference>
<feature type="domain" description="PB1" evidence="1">
    <location>
        <begin position="185"/>
        <end position="268"/>
    </location>
</feature>
<proteinExistence type="predicted"/>
<sequence length="272" mass="30952">MNSQNHFDIMLVIILKPTLEVKSVVREVFESFNFHNESGLLQFWAYNTNPDSEEIGWNLVLTDITCNPTQDQGLEDYRKRCLEKQYPFIGIETSVGNWLAGRAAQTGIADHLTKHYVLRQEDQHSRDIGARGQLVLPVCFDEGAGNKLVGVIEYVTTVRKESYVEDFEQIHDFLKDKGLKSTYMGKTIKVVNGGHMIKFRLPLSAKFTDLLSEVTKRFSDLEHKKFCVKYEDNKGIILPISSDEVLWGCMKDASSKGANFIKMHVSLEHVGC</sequence>
<keyword evidence="3" id="KW-1185">Reference proteome</keyword>
<dbReference type="SMART" id="SM00666">
    <property type="entry name" value="PB1"/>
    <property type="match status" value="1"/>
</dbReference>
<gene>
    <name evidence="2" type="ORF">E3N88_30856</name>
</gene>
<dbReference type="PANTHER" id="PTHR32002">
    <property type="entry name" value="PROTEIN NLP8"/>
    <property type="match status" value="1"/>
</dbReference>
<dbReference type="Proteomes" id="UP000326396">
    <property type="component" value="Linkage Group LG5"/>
</dbReference>
<dbReference type="EMBL" id="SZYD01000015">
    <property type="protein sequence ID" value="KAD3641632.1"/>
    <property type="molecule type" value="Genomic_DNA"/>
</dbReference>
<evidence type="ECO:0000313" key="2">
    <source>
        <dbReference type="EMBL" id="KAD3641632.1"/>
    </source>
</evidence>
<comment type="caution">
    <text evidence="2">The sequence shown here is derived from an EMBL/GenBank/DDBJ whole genome shotgun (WGS) entry which is preliminary data.</text>
</comment>
<dbReference type="InterPro" id="IPR000270">
    <property type="entry name" value="PB1_dom"/>
</dbReference>
<dbReference type="Gene3D" id="3.10.20.90">
    <property type="entry name" value="Phosphatidylinositol 3-kinase Catalytic Subunit, Chain A, domain 1"/>
    <property type="match status" value="1"/>
</dbReference>
<dbReference type="PANTHER" id="PTHR32002:SF35">
    <property type="entry name" value="PROTEIN NLP6"/>
    <property type="match status" value="1"/>
</dbReference>
<dbReference type="PROSITE" id="PS51745">
    <property type="entry name" value="PB1"/>
    <property type="match status" value="1"/>
</dbReference>
<accession>A0A5N6MNL8</accession>
<evidence type="ECO:0000259" key="1">
    <source>
        <dbReference type="PROSITE" id="PS51745"/>
    </source>
</evidence>
<organism evidence="2 3">
    <name type="scientific">Mikania micrantha</name>
    <name type="common">bitter vine</name>
    <dbReference type="NCBI Taxonomy" id="192012"/>
    <lineage>
        <taxon>Eukaryota</taxon>
        <taxon>Viridiplantae</taxon>
        <taxon>Streptophyta</taxon>
        <taxon>Embryophyta</taxon>
        <taxon>Tracheophyta</taxon>
        <taxon>Spermatophyta</taxon>
        <taxon>Magnoliopsida</taxon>
        <taxon>eudicotyledons</taxon>
        <taxon>Gunneridae</taxon>
        <taxon>Pentapetalae</taxon>
        <taxon>asterids</taxon>
        <taxon>campanulids</taxon>
        <taxon>Asterales</taxon>
        <taxon>Asteraceae</taxon>
        <taxon>Asteroideae</taxon>
        <taxon>Heliantheae alliance</taxon>
        <taxon>Eupatorieae</taxon>
        <taxon>Mikania</taxon>
    </lineage>
</organism>
<reference evidence="2 3" key="1">
    <citation type="submission" date="2019-05" db="EMBL/GenBank/DDBJ databases">
        <title>Mikania micrantha, genome provides insights into the molecular mechanism of rapid growth.</title>
        <authorList>
            <person name="Liu B."/>
        </authorList>
    </citation>
    <scope>NUCLEOTIDE SEQUENCE [LARGE SCALE GENOMIC DNA]</scope>
    <source>
        <strain evidence="2">NLD-2019</strain>
        <tissue evidence="2">Leaf</tissue>
    </source>
</reference>
<dbReference type="InterPro" id="IPR053793">
    <property type="entry name" value="PB1-like"/>
</dbReference>